<reference evidence="5 6" key="1">
    <citation type="journal article" date="2024" name="J Genomics">
        <title>Draft genome sequencing and assembly of Favolaschia claudopus CIRM-BRFM 2984 isolated from oak limbs.</title>
        <authorList>
            <person name="Navarro D."/>
            <person name="Drula E."/>
            <person name="Chaduli D."/>
            <person name="Cazenave R."/>
            <person name="Ahrendt S."/>
            <person name="Wang J."/>
            <person name="Lipzen A."/>
            <person name="Daum C."/>
            <person name="Barry K."/>
            <person name="Grigoriev I.V."/>
            <person name="Favel A."/>
            <person name="Rosso M.N."/>
            <person name="Martin F."/>
        </authorList>
    </citation>
    <scope>NUCLEOTIDE SEQUENCE [LARGE SCALE GENOMIC DNA]</scope>
    <source>
        <strain evidence="5 6">CIRM-BRFM 2984</strain>
    </source>
</reference>
<gene>
    <name evidence="5" type="ORF">R3P38DRAFT_3327266</name>
</gene>
<dbReference type="EMBL" id="JAWWNJ010000085">
    <property type="protein sequence ID" value="KAK7000984.1"/>
    <property type="molecule type" value="Genomic_DNA"/>
</dbReference>
<name>A0AAW0A4M9_9AGAR</name>
<accession>A0AAW0A4M9</accession>
<sequence length="539" mass="60406">MIRFLDVFYSQNDASDESNSDFTVISINESIAAFWHSNPTELKLRRLQSSLAHAAESSSRHVPPPPETTRADEFSNGTVKSASSLLYFDHRLFPEPLPQYRKLVRTGVLRGDDHQTRIIQKLQDLHDKTAQLSSSQNSAASGPFIVQFSRIRSSLDESFRINTDPIAPPPNAPKGLYLYGDVGTGKTMLMDLFYSTLPAGIKRKRRVHFHAFMIDVHKRIHAIKARAGNVGDPILPVARDLANEASVLCFDEFQVTDIADAMILRRLLESLLNFGVVCVMTSNRHPDDLYKNGIQRSSFIPTIELLKTQFEVTDLDSDYRRMARAASSIKPYHHPLSPQTSKTIDSIFESLTQSERVVQNRKLQIWGRTLLIPASTSNVAKFTFQELCGNPLSAADYLEITRVFGTVFLLDVWKMGVDRKDLARRFITFIDGMFCSCFGQKKSSLTSFQTRLFITSEVPIYQVFAGEPEKTEGMSDHMRGVMDDLGLSPDLVGKSSMFTGEEEIFAFARACSRLVQMESKEWAETAGMGAVGAADESNN</sequence>
<dbReference type="Proteomes" id="UP001362999">
    <property type="component" value="Unassembled WGS sequence"/>
</dbReference>
<dbReference type="PANTHER" id="PTHR12169:SF6">
    <property type="entry name" value="AFG1-LIKE ATPASE"/>
    <property type="match status" value="1"/>
</dbReference>
<dbReference type="NCBIfam" id="NF040713">
    <property type="entry name" value="ZapE"/>
    <property type="match status" value="1"/>
</dbReference>
<keyword evidence="3" id="KW-0067">ATP-binding</keyword>
<evidence type="ECO:0000256" key="1">
    <source>
        <dbReference type="ARBA" id="ARBA00010322"/>
    </source>
</evidence>
<dbReference type="GO" id="GO:0005739">
    <property type="term" value="C:mitochondrion"/>
    <property type="evidence" value="ECO:0007669"/>
    <property type="project" value="TreeGrafter"/>
</dbReference>
<comment type="similarity">
    <text evidence="1">Belongs to the AFG1 ATPase family.</text>
</comment>
<organism evidence="5 6">
    <name type="scientific">Favolaschia claudopus</name>
    <dbReference type="NCBI Taxonomy" id="2862362"/>
    <lineage>
        <taxon>Eukaryota</taxon>
        <taxon>Fungi</taxon>
        <taxon>Dikarya</taxon>
        <taxon>Basidiomycota</taxon>
        <taxon>Agaricomycotina</taxon>
        <taxon>Agaricomycetes</taxon>
        <taxon>Agaricomycetidae</taxon>
        <taxon>Agaricales</taxon>
        <taxon>Marasmiineae</taxon>
        <taxon>Mycenaceae</taxon>
        <taxon>Favolaschia</taxon>
    </lineage>
</organism>
<proteinExistence type="inferred from homology"/>
<dbReference type="GO" id="GO:0005524">
    <property type="term" value="F:ATP binding"/>
    <property type="evidence" value="ECO:0007669"/>
    <property type="project" value="UniProtKB-KW"/>
</dbReference>
<dbReference type="Gene3D" id="3.40.50.300">
    <property type="entry name" value="P-loop containing nucleotide triphosphate hydrolases"/>
    <property type="match status" value="1"/>
</dbReference>
<protein>
    <submittedName>
        <fullName evidence="5">AFG1-like ATPase</fullName>
    </submittedName>
</protein>
<dbReference type="InterPro" id="IPR005654">
    <property type="entry name" value="ATPase_AFG1-like"/>
</dbReference>
<dbReference type="InterPro" id="IPR027417">
    <property type="entry name" value="P-loop_NTPase"/>
</dbReference>
<feature type="region of interest" description="Disordered" evidence="4">
    <location>
        <begin position="54"/>
        <end position="75"/>
    </location>
</feature>
<dbReference type="Pfam" id="PF03969">
    <property type="entry name" value="AFG1_ATPase"/>
    <property type="match status" value="1"/>
</dbReference>
<dbReference type="GO" id="GO:0016887">
    <property type="term" value="F:ATP hydrolysis activity"/>
    <property type="evidence" value="ECO:0007669"/>
    <property type="project" value="InterPro"/>
</dbReference>
<dbReference type="GO" id="GO:0006515">
    <property type="term" value="P:protein quality control for misfolded or incompletely synthesized proteins"/>
    <property type="evidence" value="ECO:0007669"/>
    <property type="project" value="TreeGrafter"/>
</dbReference>
<dbReference type="AlphaFoldDB" id="A0AAW0A4M9"/>
<evidence type="ECO:0000256" key="4">
    <source>
        <dbReference type="SAM" id="MobiDB-lite"/>
    </source>
</evidence>
<evidence type="ECO:0000256" key="2">
    <source>
        <dbReference type="ARBA" id="ARBA00022741"/>
    </source>
</evidence>
<dbReference type="PANTHER" id="PTHR12169">
    <property type="entry name" value="ATPASE N2B"/>
    <property type="match status" value="1"/>
</dbReference>
<dbReference type="SUPFAM" id="SSF52540">
    <property type="entry name" value="P-loop containing nucleoside triphosphate hydrolases"/>
    <property type="match status" value="1"/>
</dbReference>
<comment type="caution">
    <text evidence="5">The sequence shown here is derived from an EMBL/GenBank/DDBJ whole genome shotgun (WGS) entry which is preliminary data.</text>
</comment>
<keyword evidence="6" id="KW-1185">Reference proteome</keyword>
<evidence type="ECO:0000313" key="5">
    <source>
        <dbReference type="EMBL" id="KAK7000984.1"/>
    </source>
</evidence>
<evidence type="ECO:0000313" key="6">
    <source>
        <dbReference type="Proteomes" id="UP001362999"/>
    </source>
</evidence>
<keyword evidence="2" id="KW-0547">Nucleotide-binding</keyword>
<evidence type="ECO:0000256" key="3">
    <source>
        <dbReference type="ARBA" id="ARBA00022840"/>
    </source>
</evidence>